<comment type="caution">
    <text evidence="2">The sequence shown here is derived from an EMBL/GenBank/DDBJ whole genome shotgun (WGS) entry which is preliminary data.</text>
</comment>
<proteinExistence type="predicted"/>
<sequence length="186" mass="21738">MKQLCIFLSILFLLFSCATKQKTKDVTVKEIKTEKLSKTDSILDIETKLSKVETVEDYNQFENVFNAFSIEYNGDQKNELKILIKKKNNETELNIKGKGKILLNENKIKTENTHYYNSFLAVDSIHKSKSEQHEIKKKESLINSVQKKTEKSTKGLQFGVYLFIFGLIIFILLVYISIRYFKSFKR</sequence>
<gene>
    <name evidence="2" type="ORF">E4J94_09975</name>
</gene>
<evidence type="ECO:0008006" key="4">
    <source>
        <dbReference type="Google" id="ProtNLM"/>
    </source>
</evidence>
<evidence type="ECO:0000313" key="3">
    <source>
        <dbReference type="Proteomes" id="UP000297998"/>
    </source>
</evidence>
<evidence type="ECO:0000313" key="2">
    <source>
        <dbReference type="EMBL" id="TGN26764.1"/>
    </source>
</evidence>
<name>A0A4Z1BDK9_9FLAO</name>
<keyword evidence="1" id="KW-0812">Transmembrane</keyword>
<dbReference type="EMBL" id="SRPE01000006">
    <property type="protein sequence ID" value="TGN26764.1"/>
    <property type="molecule type" value="Genomic_DNA"/>
</dbReference>
<dbReference type="Proteomes" id="UP000297998">
    <property type="component" value="Unassembled WGS sequence"/>
</dbReference>
<reference evidence="2 3" key="1">
    <citation type="submission" date="2019-03" db="EMBL/GenBank/DDBJ databases">
        <title>Empedobacter tilapiae sp. nov., isolated from an intestine of Nile tilapia Oreochromis niloticus.</title>
        <authorList>
            <person name="Kim Y.-O."/>
            <person name="Yoon J.-H."/>
        </authorList>
    </citation>
    <scope>NUCLEOTIDE SEQUENCE [LARGE SCALE GENOMIC DNA]</scope>
    <source>
        <strain evidence="2 3">MRS2</strain>
    </source>
</reference>
<dbReference type="PROSITE" id="PS51257">
    <property type="entry name" value="PROKAR_LIPOPROTEIN"/>
    <property type="match status" value="1"/>
</dbReference>
<keyword evidence="3" id="KW-1185">Reference proteome</keyword>
<feature type="transmembrane region" description="Helical" evidence="1">
    <location>
        <begin position="158"/>
        <end position="178"/>
    </location>
</feature>
<keyword evidence="1" id="KW-0472">Membrane</keyword>
<dbReference type="RefSeq" id="WP_135835663.1">
    <property type="nucleotide sequence ID" value="NZ_SRPE01000006.1"/>
</dbReference>
<protein>
    <recommendedName>
        <fullName evidence="4">Lipoprotein</fullName>
    </recommendedName>
</protein>
<organism evidence="2 3">
    <name type="scientific">Empedobacter tilapiae</name>
    <dbReference type="NCBI Taxonomy" id="2491114"/>
    <lineage>
        <taxon>Bacteria</taxon>
        <taxon>Pseudomonadati</taxon>
        <taxon>Bacteroidota</taxon>
        <taxon>Flavobacteriia</taxon>
        <taxon>Flavobacteriales</taxon>
        <taxon>Weeksellaceae</taxon>
        <taxon>Empedobacter</taxon>
    </lineage>
</organism>
<accession>A0A4Z1BDK9</accession>
<dbReference type="AlphaFoldDB" id="A0A4Z1BDK9"/>
<keyword evidence="1" id="KW-1133">Transmembrane helix</keyword>
<evidence type="ECO:0000256" key="1">
    <source>
        <dbReference type="SAM" id="Phobius"/>
    </source>
</evidence>